<keyword evidence="2" id="KW-1185">Reference proteome</keyword>
<evidence type="ECO:0000313" key="1">
    <source>
        <dbReference type="EMBL" id="KAI3807910.1"/>
    </source>
</evidence>
<reference evidence="1 2" key="2">
    <citation type="journal article" date="2022" name="Mol. Ecol. Resour.">
        <title>The genomes of chicory, endive, great burdock and yacon provide insights into Asteraceae paleo-polyploidization history and plant inulin production.</title>
        <authorList>
            <person name="Fan W."/>
            <person name="Wang S."/>
            <person name="Wang H."/>
            <person name="Wang A."/>
            <person name="Jiang F."/>
            <person name="Liu H."/>
            <person name="Zhao H."/>
            <person name="Xu D."/>
            <person name="Zhang Y."/>
        </authorList>
    </citation>
    <scope>NUCLEOTIDE SEQUENCE [LARGE SCALE GENOMIC DNA]</scope>
    <source>
        <strain evidence="2">cv. Yunnan</strain>
        <tissue evidence="1">Leaves</tissue>
    </source>
</reference>
<evidence type="ECO:0000313" key="2">
    <source>
        <dbReference type="Proteomes" id="UP001056120"/>
    </source>
</evidence>
<comment type="caution">
    <text evidence="1">The sequence shown here is derived from an EMBL/GenBank/DDBJ whole genome shotgun (WGS) entry which is preliminary data.</text>
</comment>
<reference evidence="2" key="1">
    <citation type="journal article" date="2022" name="Mol. Ecol. Resour.">
        <title>The genomes of chicory, endive, great burdock and yacon provide insights into Asteraceae palaeo-polyploidization history and plant inulin production.</title>
        <authorList>
            <person name="Fan W."/>
            <person name="Wang S."/>
            <person name="Wang H."/>
            <person name="Wang A."/>
            <person name="Jiang F."/>
            <person name="Liu H."/>
            <person name="Zhao H."/>
            <person name="Xu D."/>
            <person name="Zhang Y."/>
        </authorList>
    </citation>
    <scope>NUCLEOTIDE SEQUENCE [LARGE SCALE GENOMIC DNA]</scope>
    <source>
        <strain evidence="2">cv. Yunnan</strain>
    </source>
</reference>
<gene>
    <name evidence="1" type="ORF">L1987_23847</name>
</gene>
<protein>
    <submittedName>
        <fullName evidence="1">Uncharacterized protein</fullName>
    </submittedName>
</protein>
<dbReference type="EMBL" id="CM042025">
    <property type="protein sequence ID" value="KAI3807910.1"/>
    <property type="molecule type" value="Genomic_DNA"/>
</dbReference>
<dbReference type="Proteomes" id="UP001056120">
    <property type="component" value="Linkage Group LG08"/>
</dbReference>
<organism evidence="1 2">
    <name type="scientific">Smallanthus sonchifolius</name>
    <dbReference type="NCBI Taxonomy" id="185202"/>
    <lineage>
        <taxon>Eukaryota</taxon>
        <taxon>Viridiplantae</taxon>
        <taxon>Streptophyta</taxon>
        <taxon>Embryophyta</taxon>
        <taxon>Tracheophyta</taxon>
        <taxon>Spermatophyta</taxon>
        <taxon>Magnoliopsida</taxon>
        <taxon>eudicotyledons</taxon>
        <taxon>Gunneridae</taxon>
        <taxon>Pentapetalae</taxon>
        <taxon>asterids</taxon>
        <taxon>campanulids</taxon>
        <taxon>Asterales</taxon>
        <taxon>Asteraceae</taxon>
        <taxon>Asteroideae</taxon>
        <taxon>Heliantheae alliance</taxon>
        <taxon>Millerieae</taxon>
        <taxon>Smallanthus</taxon>
    </lineage>
</organism>
<name>A0ACB9IKA5_9ASTR</name>
<accession>A0ACB9IKA5</accession>
<sequence>MDQYLILGENDADEKHQIKEKLLNVDDHDDVDICEPSNYSGKHRLHNHGKRITLILEEIEDLGTTSIIKITLQELIMMTVIKWNTILDCLKRYYLYIACTVYLQASFGKVSTCPLCEASFYSIQKMEDAEPSDYKIYSQTIPNNCPITELYILPHGESSTHQTLKWKEE</sequence>
<proteinExistence type="predicted"/>